<evidence type="ECO:0000313" key="1">
    <source>
        <dbReference type="EMBL" id="KAL1520160.1"/>
    </source>
</evidence>
<comment type="caution">
    <text evidence="1">The sequence shown here is derived from an EMBL/GenBank/DDBJ whole genome shotgun (WGS) entry which is preliminary data.</text>
</comment>
<gene>
    <name evidence="1" type="ORF">AB1Y20_023630</name>
</gene>
<evidence type="ECO:0000313" key="2">
    <source>
        <dbReference type="Proteomes" id="UP001515480"/>
    </source>
</evidence>
<sequence length="77" mass="8410">MRSRILAPIVGTSLPHVRTLSTPPLAPVPSLRAGTSSVGGIRPKWYPVHEIPKARTFTPKEVTEWNESKTAPGKRPT</sequence>
<accession>A0AB34JEU8</accession>
<reference evidence="1 2" key="1">
    <citation type="journal article" date="2024" name="Science">
        <title>Giant polyketide synthase enzymes in the biosynthesis of giant marine polyether toxins.</title>
        <authorList>
            <person name="Fallon T.R."/>
            <person name="Shende V.V."/>
            <person name="Wierzbicki I.H."/>
            <person name="Pendleton A.L."/>
            <person name="Watervoot N.F."/>
            <person name="Auber R.P."/>
            <person name="Gonzalez D.J."/>
            <person name="Wisecaver J.H."/>
            <person name="Moore B.S."/>
        </authorList>
    </citation>
    <scope>NUCLEOTIDE SEQUENCE [LARGE SCALE GENOMIC DNA]</scope>
    <source>
        <strain evidence="1 2">12B1</strain>
    </source>
</reference>
<dbReference type="EMBL" id="JBGBPQ010000009">
    <property type="protein sequence ID" value="KAL1520160.1"/>
    <property type="molecule type" value="Genomic_DNA"/>
</dbReference>
<organism evidence="1 2">
    <name type="scientific">Prymnesium parvum</name>
    <name type="common">Toxic golden alga</name>
    <dbReference type="NCBI Taxonomy" id="97485"/>
    <lineage>
        <taxon>Eukaryota</taxon>
        <taxon>Haptista</taxon>
        <taxon>Haptophyta</taxon>
        <taxon>Prymnesiophyceae</taxon>
        <taxon>Prymnesiales</taxon>
        <taxon>Prymnesiaceae</taxon>
        <taxon>Prymnesium</taxon>
    </lineage>
</organism>
<dbReference type="Proteomes" id="UP001515480">
    <property type="component" value="Unassembled WGS sequence"/>
</dbReference>
<name>A0AB34JEU8_PRYPA</name>
<protein>
    <submittedName>
        <fullName evidence="1">Uncharacterized protein</fullName>
    </submittedName>
</protein>
<keyword evidence="2" id="KW-1185">Reference proteome</keyword>
<proteinExistence type="predicted"/>
<dbReference type="AlphaFoldDB" id="A0AB34JEU8"/>